<protein>
    <submittedName>
        <fullName evidence="1">Uncharacterized protein</fullName>
    </submittedName>
</protein>
<name>A0A371EMI9_MUCPR</name>
<reference evidence="1" key="1">
    <citation type="submission" date="2018-05" db="EMBL/GenBank/DDBJ databases">
        <title>Draft genome of Mucuna pruriens seed.</title>
        <authorList>
            <person name="Nnadi N.E."/>
            <person name="Vos R."/>
            <person name="Hasami M.H."/>
            <person name="Devisetty U.K."/>
            <person name="Aguiy J.C."/>
        </authorList>
    </citation>
    <scope>NUCLEOTIDE SEQUENCE [LARGE SCALE GENOMIC DNA]</scope>
    <source>
        <strain evidence="1">JCA_2017</strain>
    </source>
</reference>
<accession>A0A371EMI9</accession>
<dbReference type="EMBL" id="QJKJ01013072">
    <property type="protein sequence ID" value="RDX67272.1"/>
    <property type="molecule type" value="Genomic_DNA"/>
</dbReference>
<proteinExistence type="predicted"/>
<comment type="caution">
    <text evidence="1">The sequence shown here is derived from an EMBL/GenBank/DDBJ whole genome shotgun (WGS) entry which is preliminary data.</text>
</comment>
<gene>
    <name evidence="1" type="ORF">CR513_53874</name>
</gene>
<dbReference type="OrthoDB" id="5554229at2759"/>
<dbReference type="Proteomes" id="UP000257109">
    <property type="component" value="Unassembled WGS sequence"/>
</dbReference>
<feature type="non-terminal residue" evidence="1">
    <location>
        <position position="1"/>
    </location>
</feature>
<organism evidence="1 2">
    <name type="scientific">Mucuna pruriens</name>
    <name type="common">Velvet bean</name>
    <name type="synonym">Dolichos pruriens</name>
    <dbReference type="NCBI Taxonomy" id="157652"/>
    <lineage>
        <taxon>Eukaryota</taxon>
        <taxon>Viridiplantae</taxon>
        <taxon>Streptophyta</taxon>
        <taxon>Embryophyta</taxon>
        <taxon>Tracheophyta</taxon>
        <taxon>Spermatophyta</taxon>
        <taxon>Magnoliopsida</taxon>
        <taxon>eudicotyledons</taxon>
        <taxon>Gunneridae</taxon>
        <taxon>Pentapetalae</taxon>
        <taxon>rosids</taxon>
        <taxon>fabids</taxon>
        <taxon>Fabales</taxon>
        <taxon>Fabaceae</taxon>
        <taxon>Papilionoideae</taxon>
        <taxon>50 kb inversion clade</taxon>
        <taxon>NPAAA clade</taxon>
        <taxon>indigoferoid/millettioid clade</taxon>
        <taxon>Phaseoleae</taxon>
        <taxon>Mucuna</taxon>
    </lineage>
</organism>
<evidence type="ECO:0000313" key="2">
    <source>
        <dbReference type="Proteomes" id="UP000257109"/>
    </source>
</evidence>
<sequence>MSMINPSFGDVVYIGQNGVIILLLTQLQVVYGKPLPSIPEYCIGSSHIEVVDAELSTREAILSKLHAKLFKAQQAMKHYANAKRLYAPF</sequence>
<dbReference type="AlphaFoldDB" id="A0A371EMI9"/>
<keyword evidence="2" id="KW-1185">Reference proteome</keyword>
<evidence type="ECO:0000313" key="1">
    <source>
        <dbReference type="EMBL" id="RDX67272.1"/>
    </source>
</evidence>